<dbReference type="EC" id="3.1.3.5" evidence="3 9"/>
<comment type="caution">
    <text evidence="10">The sequence shown here is derived from an EMBL/GenBank/DDBJ whole genome shotgun (WGS) entry which is preliminary data.</text>
</comment>
<protein>
    <recommendedName>
        <fullName evidence="3 9">5'-nucleotidase</fullName>
        <ecNumber evidence="3 9">3.1.3.5</ecNumber>
    </recommendedName>
</protein>
<evidence type="ECO:0000256" key="1">
    <source>
        <dbReference type="ARBA" id="ARBA00000815"/>
    </source>
</evidence>
<dbReference type="GO" id="GO:0000166">
    <property type="term" value="F:nucleotide binding"/>
    <property type="evidence" value="ECO:0007669"/>
    <property type="project" value="UniProtKB-KW"/>
</dbReference>
<dbReference type="InterPro" id="IPR006434">
    <property type="entry name" value="Pyrimidine_nucleotidase_eu"/>
</dbReference>
<keyword evidence="11" id="KW-1185">Reference proteome</keyword>
<dbReference type="InterPro" id="IPR036412">
    <property type="entry name" value="HAD-like_sf"/>
</dbReference>
<evidence type="ECO:0000256" key="9">
    <source>
        <dbReference type="RuleBase" id="RU361276"/>
    </source>
</evidence>
<evidence type="ECO:0000313" key="11">
    <source>
        <dbReference type="Proteomes" id="UP001329430"/>
    </source>
</evidence>
<dbReference type="PANTHER" id="PTHR13045:SF0">
    <property type="entry name" value="7-METHYLGUANOSINE PHOSPHATE-SPECIFIC 5'-NUCLEOTIDASE"/>
    <property type="match status" value="1"/>
</dbReference>
<keyword evidence="7" id="KW-0460">Magnesium</keyword>
<evidence type="ECO:0000256" key="7">
    <source>
        <dbReference type="ARBA" id="ARBA00022842"/>
    </source>
</evidence>
<evidence type="ECO:0000256" key="3">
    <source>
        <dbReference type="ARBA" id="ARBA00012643"/>
    </source>
</evidence>
<evidence type="ECO:0000256" key="2">
    <source>
        <dbReference type="ARBA" id="ARBA00008389"/>
    </source>
</evidence>
<accession>A0AAN7ZIX8</accession>
<dbReference type="SUPFAM" id="SSF56784">
    <property type="entry name" value="HAD-like"/>
    <property type="match status" value="1"/>
</dbReference>
<gene>
    <name evidence="10" type="ORF">RI129_007952</name>
</gene>
<reference evidence="10 11" key="1">
    <citation type="journal article" date="2024" name="Insects">
        <title>An Improved Chromosome-Level Genome Assembly of the Firefly Pyrocoelia pectoralis.</title>
        <authorList>
            <person name="Fu X."/>
            <person name="Meyer-Rochow V.B."/>
            <person name="Ballantyne L."/>
            <person name="Zhu X."/>
        </authorList>
    </citation>
    <scope>NUCLEOTIDE SEQUENCE [LARGE SCALE GENOMIC DNA]</scope>
    <source>
        <strain evidence="10">XCY_ONT2</strain>
    </source>
</reference>
<dbReference type="Gene3D" id="1.10.150.340">
    <property type="entry name" value="Pyrimidine 5'-nucleotidase (UMPH-1), N-terminal domain"/>
    <property type="match status" value="1"/>
</dbReference>
<keyword evidence="5 9" id="KW-0547">Nucleotide-binding</keyword>
<dbReference type="PANTHER" id="PTHR13045">
    <property type="entry name" value="5'-NUCLEOTIDASE"/>
    <property type="match status" value="1"/>
</dbReference>
<sequence length="293" mass="33210">MGLNYLDEIKELNSSKVHIKNKDHVNNLIHDIISKGHKNLQVVSDFDRTITRQHENGKVHLSSFGMFSRCPSVPKEYAESEKRLTGKYFPIEINPNIEYEEKRKLMEEWWSETEKALKGLCISQCEIEETASRLGPSLREGSLELFTDLHKANVPILVFSAGLGDAVKAVLKHFNVYLPNVKIISNFLKYNDDGVIQGFNGATIHVLNKNEFVLQGTSYYDLIQNRGNVILMGDSLGDASMANGVSHVHAILKIGFLYDHIEENLPLFMDTFDIVLEDDQTMAVIRAILKYVL</sequence>
<keyword evidence="8 9" id="KW-0546">Nucleotide metabolism</keyword>
<evidence type="ECO:0000256" key="6">
    <source>
        <dbReference type="ARBA" id="ARBA00022801"/>
    </source>
</evidence>
<organism evidence="10 11">
    <name type="scientific">Pyrocoelia pectoralis</name>
    <dbReference type="NCBI Taxonomy" id="417401"/>
    <lineage>
        <taxon>Eukaryota</taxon>
        <taxon>Metazoa</taxon>
        <taxon>Ecdysozoa</taxon>
        <taxon>Arthropoda</taxon>
        <taxon>Hexapoda</taxon>
        <taxon>Insecta</taxon>
        <taxon>Pterygota</taxon>
        <taxon>Neoptera</taxon>
        <taxon>Endopterygota</taxon>
        <taxon>Coleoptera</taxon>
        <taxon>Polyphaga</taxon>
        <taxon>Elateriformia</taxon>
        <taxon>Elateroidea</taxon>
        <taxon>Lampyridae</taxon>
        <taxon>Lampyrinae</taxon>
        <taxon>Pyrocoelia</taxon>
    </lineage>
</organism>
<dbReference type="GO" id="GO:0005737">
    <property type="term" value="C:cytoplasm"/>
    <property type="evidence" value="ECO:0007669"/>
    <property type="project" value="UniProtKB-SubCell"/>
</dbReference>
<keyword evidence="9" id="KW-0963">Cytoplasm</keyword>
<dbReference type="FunFam" id="1.10.150.340:FF:000001">
    <property type="entry name" value="Cytosolic 5-nucleotidase 3-like"/>
    <property type="match status" value="1"/>
</dbReference>
<dbReference type="GO" id="GO:0008253">
    <property type="term" value="F:5'-nucleotidase activity"/>
    <property type="evidence" value="ECO:0007669"/>
    <property type="project" value="UniProtKB-EC"/>
</dbReference>
<comment type="subcellular location">
    <subcellularLocation>
        <location evidence="9">Cytoplasm</location>
    </subcellularLocation>
</comment>
<dbReference type="SFLD" id="SFLDG01128">
    <property type="entry name" value="C1.4:_5'-Nucleotidase_Like"/>
    <property type="match status" value="1"/>
</dbReference>
<dbReference type="EMBL" id="JAVRBK010000005">
    <property type="protein sequence ID" value="KAK5644107.1"/>
    <property type="molecule type" value="Genomic_DNA"/>
</dbReference>
<dbReference type="Proteomes" id="UP001329430">
    <property type="component" value="Chromosome 5"/>
</dbReference>
<dbReference type="Pfam" id="PF05822">
    <property type="entry name" value="UMPH-1"/>
    <property type="match status" value="1"/>
</dbReference>
<evidence type="ECO:0000256" key="5">
    <source>
        <dbReference type="ARBA" id="ARBA00022741"/>
    </source>
</evidence>
<dbReference type="SFLD" id="SFLDS00003">
    <property type="entry name" value="Haloacid_Dehalogenase"/>
    <property type="match status" value="1"/>
</dbReference>
<dbReference type="NCBIfam" id="TIGR01544">
    <property type="entry name" value="HAD-SF-IE"/>
    <property type="match status" value="1"/>
</dbReference>
<dbReference type="Gene3D" id="3.40.50.1000">
    <property type="entry name" value="HAD superfamily/HAD-like"/>
    <property type="match status" value="1"/>
</dbReference>
<dbReference type="GO" id="GO:0009117">
    <property type="term" value="P:nucleotide metabolic process"/>
    <property type="evidence" value="ECO:0007669"/>
    <property type="project" value="UniProtKB-KW"/>
</dbReference>
<dbReference type="AlphaFoldDB" id="A0AAN7ZIX8"/>
<evidence type="ECO:0000256" key="4">
    <source>
        <dbReference type="ARBA" id="ARBA00022723"/>
    </source>
</evidence>
<name>A0AAN7ZIX8_9COLE</name>
<dbReference type="GO" id="GO:0000287">
    <property type="term" value="F:magnesium ion binding"/>
    <property type="evidence" value="ECO:0007669"/>
    <property type="project" value="InterPro"/>
</dbReference>
<keyword evidence="6 9" id="KW-0378">Hydrolase</keyword>
<comment type="catalytic activity">
    <reaction evidence="1 9">
        <text>a ribonucleoside 5'-phosphate + H2O = a ribonucleoside + phosphate</text>
        <dbReference type="Rhea" id="RHEA:12484"/>
        <dbReference type="ChEBI" id="CHEBI:15377"/>
        <dbReference type="ChEBI" id="CHEBI:18254"/>
        <dbReference type="ChEBI" id="CHEBI:43474"/>
        <dbReference type="ChEBI" id="CHEBI:58043"/>
        <dbReference type="EC" id="3.1.3.5"/>
    </reaction>
</comment>
<proteinExistence type="inferred from homology"/>
<evidence type="ECO:0000313" key="10">
    <source>
        <dbReference type="EMBL" id="KAK5644107.1"/>
    </source>
</evidence>
<comment type="similarity">
    <text evidence="2 9">Belongs to the pyrimidine 5'-nucleotidase family.</text>
</comment>
<dbReference type="InterPro" id="IPR023214">
    <property type="entry name" value="HAD_sf"/>
</dbReference>
<keyword evidence="4" id="KW-0479">Metal-binding</keyword>
<evidence type="ECO:0000256" key="8">
    <source>
        <dbReference type="ARBA" id="ARBA00023080"/>
    </source>
</evidence>
<dbReference type="FunFam" id="3.40.50.1000:FF:000032">
    <property type="entry name" value="Cytosolic 5-nucleotidase 3-like"/>
    <property type="match status" value="1"/>
</dbReference>